<gene>
    <name evidence="4" type="ORF">GCM10007879_29720</name>
</gene>
<dbReference type="Proteomes" id="UP001161405">
    <property type="component" value="Unassembled WGS sequence"/>
</dbReference>
<protein>
    <recommendedName>
        <fullName evidence="3">GGDEF domain-containing protein</fullName>
    </recommendedName>
</protein>
<dbReference type="InterPro" id="IPR029787">
    <property type="entry name" value="Nucleotide_cyclase"/>
</dbReference>
<evidence type="ECO:0000259" key="3">
    <source>
        <dbReference type="PROSITE" id="PS50887"/>
    </source>
</evidence>
<dbReference type="EMBL" id="BSNI01000002">
    <property type="protein sequence ID" value="GLQ18723.1"/>
    <property type="molecule type" value="Genomic_DNA"/>
</dbReference>
<name>A0ABQ5UTW6_9HYPH</name>
<reference evidence="4" key="1">
    <citation type="journal article" date="2014" name="Int. J. Syst. Evol. Microbiol.">
        <title>Complete genome of a new Firmicutes species belonging to the dominant human colonic microbiota ('Ruminococcus bicirculans') reveals two chromosomes and a selective capacity to utilize plant glucans.</title>
        <authorList>
            <consortium name="NISC Comparative Sequencing Program"/>
            <person name="Wegmann U."/>
            <person name="Louis P."/>
            <person name="Goesmann A."/>
            <person name="Henrissat B."/>
            <person name="Duncan S.H."/>
            <person name="Flint H.J."/>
        </authorList>
    </citation>
    <scope>NUCLEOTIDE SEQUENCE</scope>
    <source>
        <strain evidence="4">NBRC 107169</strain>
    </source>
</reference>
<proteinExistence type="predicted"/>
<dbReference type="PANTHER" id="PTHR44757:SF2">
    <property type="entry name" value="BIOFILM ARCHITECTURE MAINTENANCE PROTEIN MBAA"/>
    <property type="match status" value="1"/>
</dbReference>
<dbReference type="InterPro" id="IPR052155">
    <property type="entry name" value="Biofilm_reg_signaling"/>
</dbReference>
<dbReference type="Pfam" id="PF05228">
    <property type="entry name" value="CHASE4"/>
    <property type="match status" value="1"/>
</dbReference>
<evidence type="ECO:0000256" key="1">
    <source>
        <dbReference type="SAM" id="MobiDB-lite"/>
    </source>
</evidence>
<dbReference type="Gene3D" id="3.30.70.270">
    <property type="match status" value="1"/>
</dbReference>
<keyword evidence="2" id="KW-0472">Membrane</keyword>
<evidence type="ECO:0000313" key="5">
    <source>
        <dbReference type="Proteomes" id="UP001161405"/>
    </source>
</evidence>
<feature type="domain" description="GGDEF" evidence="3">
    <location>
        <begin position="344"/>
        <end position="477"/>
    </location>
</feature>
<reference evidence="4" key="2">
    <citation type="submission" date="2023-01" db="EMBL/GenBank/DDBJ databases">
        <title>Draft genome sequence of Maritalea porphyrae strain NBRC 107169.</title>
        <authorList>
            <person name="Sun Q."/>
            <person name="Mori K."/>
        </authorList>
    </citation>
    <scope>NUCLEOTIDE SEQUENCE</scope>
    <source>
        <strain evidence="4">NBRC 107169</strain>
    </source>
</reference>
<keyword evidence="2" id="KW-0812">Transmembrane</keyword>
<dbReference type="InterPro" id="IPR043128">
    <property type="entry name" value="Rev_trsase/Diguanyl_cyclase"/>
</dbReference>
<feature type="transmembrane region" description="Helical" evidence="2">
    <location>
        <begin position="12"/>
        <end position="35"/>
    </location>
</feature>
<dbReference type="SMART" id="SM00267">
    <property type="entry name" value="GGDEF"/>
    <property type="match status" value="1"/>
</dbReference>
<dbReference type="Pfam" id="PF00990">
    <property type="entry name" value="GGDEF"/>
    <property type="match status" value="1"/>
</dbReference>
<feature type="transmembrane region" description="Helical" evidence="2">
    <location>
        <begin position="277"/>
        <end position="296"/>
    </location>
</feature>
<feature type="region of interest" description="Disordered" evidence="1">
    <location>
        <begin position="472"/>
        <end position="494"/>
    </location>
</feature>
<dbReference type="RefSeq" id="WP_284365757.1">
    <property type="nucleotide sequence ID" value="NZ_BSNI01000002.1"/>
</dbReference>
<dbReference type="PROSITE" id="PS50887">
    <property type="entry name" value="GGDEF"/>
    <property type="match status" value="1"/>
</dbReference>
<comment type="caution">
    <text evidence="4">The sequence shown here is derived from an EMBL/GenBank/DDBJ whole genome shotgun (WGS) entry which is preliminary data.</text>
</comment>
<evidence type="ECO:0000256" key="2">
    <source>
        <dbReference type="SAM" id="Phobius"/>
    </source>
</evidence>
<dbReference type="PANTHER" id="PTHR44757">
    <property type="entry name" value="DIGUANYLATE CYCLASE DGCP"/>
    <property type="match status" value="1"/>
</dbReference>
<accession>A0ABQ5UTW6</accession>
<evidence type="ECO:0000313" key="4">
    <source>
        <dbReference type="EMBL" id="GLQ18723.1"/>
    </source>
</evidence>
<sequence>MAAAKSGFKFNLAIGIYVLCAAIVVGFAGSNFYVLSTAGDVANKVQHEAEANLVAKEVQLELQDLADDQSDISYWDESVYAFYRDDIDMDFVEEEIVDGSWDEMDLEHVIVVDEEGRPEVTVYRDQLMDPNDGLANIVANFDLIQRARTKYFANRKVRGKGFVTIGDPVWSKTSIYAADYRIVEGQLGMAVAQAIVPDILEVLPDGNPKVLFTFRPLNKFAFAQVRDQLGLSRFAIVEQSEASPELDQMVIGGLGNDKIVAVWQATKPSTNIWDQTIPFLAGLLGLIAVGLGFIGYRYSKIVTRIQISEERNRFMAEHDALTGLPNRLQFDNQLDDIIAKGELDRCAIICTDLDKFKAVNDTYGHQAGDAVIKTVANRIADIVGDKGMAARVGGDEFIILLRNGLDEDSVMMLCDSIIESVCEEVVFDNGSAAVGASIGVAWWPDDALTAKTVIRSADQALYRAKELGRGQTVRAAAPNDHPDRRNTIDRRKFV</sequence>
<keyword evidence="5" id="KW-1185">Reference proteome</keyword>
<dbReference type="NCBIfam" id="TIGR00254">
    <property type="entry name" value="GGDEF"/>
    <property type="match status" value="1"/>
</dbReference>
<keyword evidence="2" id="KW-1133">Transmembrane helix</keyword>
<dbReference type="SUPFAM" id="SSF55073">
    <property type="entry name" value="Nucleotide cyclase"/>
    <property type="match status" value="1"/>
</dbReference>
<dbReference type="InterPro" id="IPR000160">
    <property type="entry name" value="GGDEF_dom"/>
</dbReference>
<organism evidence="4 5">
    <name type="scientific">Maritalea porphyrae</name>
    <dbReference type="NCBI Taxonomy" id="880732"/>
    <lineage>
        <taxon>Bacteria</taxon>
        <taxon>Pseudomonadati</taxon>
        <taxon>Pseudomonadota</taxon>
        <taxon>Alphaproteobacteria</taxon>
        <taxon>Hyphomicrobiales</taxon>
        <taxon>Devosiaceae</taxon>
        <taxon>Maritalea</taxon>
    </lineage>
</organism>
<feature type="compositionally biased region" description="Basic and acidic residues" evidence="1">
    <location>
        <begin position="480"/>
        <end position="494"/>
    </location>
</feature>
<dbReference type="CDD" id="cd01949">
    <property type="entry name" value="GGDEF"/>
    <property type="match status" value="1"/>
</dbReference>
<dbReference type="InterPro" id="IPR007892">
    <property type="entry name" value="CHASE4"/>
</dbReference>